<reference evidence="4 5" key="1">
    <citation type="submission" date="2024-11" db="EMBL/GenBank/DDBJ databases">
        <title>A near-complete genome assembly of Cinchona calisaya.</title>
        <authorList>
            <person name="Lian D.C."/>
            <person name="Zhao X.W."/>
            <person name="Wei L."/>
        </authorList>
    </citation>
    <scope>NUCLEOTIDE SEQUENCE [LARGE SCALE GENOMIC DNA]</scope>
    <source>
        <tissue evidence="4">Nenye</tissue>
    </source>
</reference>
<dbReference type="InterPro" id="IPR043367">
    <property type="entry name" value="PLIP1/2/3"/>
</dbReference>
<protein>
    <recommendedName>
        <fullName evidence="3">Fungal lipase-type domain-containing protein</fullName>
    </recommendedName>
</protein>
<keyword evidence="5" id="KW-1185">Reference proteome</keyword>
<dbReference type="AlphaFoldDB" id="A0ABD3AK17"/>
<keyword evidence="1" id="KW-0378">Hydrolase</keyword>
<evidence type="ECO:0000256" key="2">
    <source>
        <dbReference type="SAM" id="MobiDB-lite"/>
    </source>
</evidence>
<name>A0ABD3AK17_9GENT</name>
<sequence length="782" mass="86826">MDGLCLKAGIHCIPSPIAVSAAGCLEVRTTHTSPLCSNIVARSSTAISAEKPSPSVSPSLGRNLPWGFSFRYPFRSLWPKPGRITHDATAIAVKNSVLVDDKTEEIADSENEGPDGNWVFKILHVRSLWKQEQQQQQREEEDEDVRMRPKVEEEEEEKSENGVAIDDNQGSGECCDGDEECDVCTVCDDENIPNFDRVSFSKLLRRVSMSEARLFAQMSYLGNLAYSIPQIKPGNLLRSRGLRFVTSSVEKKEQALQADKEKALAEEQQKEEKASCENLYEKHNESAEDQKMQHRSSGEGKEVEGNTEEQVQVKEEKIDGNRISAAAAYQIAASAASYLHSHTKSILPFISTSRTNEDLSESTVANTKGVDMINEEMASVMATTDSVTAVVAAKEEVKQAVADDLNSTRSSPCEWFICDDDQSATRFFVIQGSESLASWQANLLFEPVQFEGLDVLVHRGIYEAAKGIYEQMLPEVCSHLKSYSRRATFRFTGHSLGGSLSLLINLMLLIRGEVPASSLLPVITFGAPTVMCGGDRFLHKLGLPRNHVKAITMHRDIVPRAFSCGYPNHVAEFLKAVNGSFRNLPCLTNQKLLYAPMGEFIILQPDEKFSPSHHLLPSGSGLYQLSSAEIDASKAERIMQAAKSVFLNSPHPLEILSDRAAYGTGGTIQRDHDMNSYLRSLRNVIRQDLNRIRKTKREHRRRVWWPLVASRGINPGIIVGSPMASINMSQVQFKFAGIIDTGKQSLKRFSRLVASQHMHLLVVLLFPARLLILGAHSLISFH</sequence>
<evidence type="ECO:0000313" key="4">
    <source>
        <dbReference type="EMBL" id="KAL3531524.1"/>
    </source>
</evidence>
<dbReference type="PROSITE" id="PS51257">
    <property type="entry name" value="PROKAR_LIPOPROTEIN"/>
    <property type="match status" value="1"/>
</dbReference>
<feature type="region of interest" description="Disordered" evidence="2">
    <location>
        <begin position="284"/>
        <end position="312"/>
    </location>
</feature>
<dbReference type="InterPro" id="IPR002921">
    <property type="entry name" value="Fungal_lipase-type"/>
</dbReference>
<dbReference type="Pfam" id="PF01764">
    <property type="entry name" value="Lipase_3"/>
    <property type="match status" value="1"/>
</dbReference>
<feature type="region of interest" description="Disordered" evidence="2">
    <location>
        <begin position="133"/>
        <end position="171"/>
    </location>
</feature>
<dbReference type="PANTHER" id="PTHR46483">
    <property type="entry name" value="PHOSPHOLIPASE A1 PLIP2, CHLOROPLASTIC"/>
    <property type="match status" value="1"/>
</dbReference>
<feature type="domain" description="Fungal lipase-type" evidence="3">
    <location>
        <begin position="428"/>
        <end position="564"/>
    </location>
</feature>
<evidence type="ECO:0000259" key="3">
    <source>
        <dbReference type="Pfam" id="PF01764"/>
    </source>
</evidence>
<organism evidence="4 5">
    <name type="scientific">Cinchona calisaya</name>
    <dbReference type="NCBI Taxonomy" id="153742"/>
    <lineage>
        <taxon>Eukaryota</taxon>
        <taxon>Viridiplantae</taxon>
        <taxon>Streptophyta</taxon>
        <taxon>Embryophyta</taxon>
        <taxon>Tracheophyta</taxon>
        <taxon>Spermatophyta</taxon>
        <taxon>Magnoliopsida</taxon>
        <taxon>eudicotyledons</taxon>
        <taxon>Gunneridae</taxon>
        <taxon>Pentapetalae</taxon>
        <taxon>asterids</taxon>
        <taxon>lamiids</taxon>
        <taxon>Gentianales</taxon>
        <taxon>Rubiaceae</taxon>
        <taxon>Cinchonoideae</taxon>
        <taxon>Cinchoneae</taxon>
        <taxon>Cinchona</taxon>
    </lineage>
</organism>
<dbReference type="CDD" id="cd00519">
    <property type="entry name" value="Lipase_3"/>
    <property type="match status" value="1"/>
</dbReference>
<dbReference type="InterPro" id="IPR029058">
    <property type="entry name" value="AB_hydrolase_fold"/>
</dbReference>
<proteinExistence type="predicted"/>
<gene>
    <name evidence="4" type="ORF">ACH5RR_010846</name>
</gene>
<comment type="caution">
    <text evidence="4">The sequence shown here is derived from an EMBL/GenBank/DDBJ whole genome shotgun (WGS) entry which is preliminary data.</text>
</comment>
<dbReference type="PANTHER" id="PTHR46483:SF4">
    <property type="entry name" value="PHOSPHOLIPASE A1 PLIP2, CHLOROPLASTIC"/>
    <property type="match status" value="1"/>
</dbReference>
<dbReference type="SUPFAM" id="SSF53474">
    <property type="entry name" value="alpha/beta-Hydrolases"/>
    <property type="match status" value="1"/>
</dbReference>
<dbReference type="Proteomes" id="UP001630127">
    <property type="component" value="Unassembled WGS sequence"/>
</dbReference>
<dbReference type="EMBL" id="JBJUIK010000004">
    <property type="protein sequence ID" value="KAL3531524.1"/>
    <property type="molecule type" value="Genomic_DNA"/>
</dbReference>
<evidence type="ECO:0000313" key="5">
    <source>
        <dbReference type="Proteomes" id="UP001630127"/>
    </source>
</evidence>
<evidence type="ECO:0000256" key="1">
    <source>
        <dbReference type="ARBA" id="ARBA00022801"/>
    </source>
</evidence>
<dbReference type="Gene3D" id="3.40.50.1820">
    <property type="entry name" value="alpha/beta hydrolase"/>
    <property type="match status" value="1"/>
</dbReference>
<feature type="compositionally biased region" description="Basic and acidic residues" evidence="2">
    <location>
        <begin position="284"/>
        <end position="304"/>
    </location>
</feature>
<dbReference type="GO" id="GO:0016787">
    <property type="term" value="F:hydrolase activity"/>
    <property type="evidence" value="ECO:0007669"/>
    <property type="project" value="UniProtKB-KW"/>
</dbReference>
<accession>A0ABD3AK17</accession>